<evidence type="ECO:0000256" key="7">
    <source>
        <dbReference type="PIRSR" id="PIRSR037938-1"/>
    </source>
</evidence>
<evidence type="ECO:0000256" key="6">
    <source>
        <dbReference type="PIRNR" id="PIRNR037938"/>
    </source>
</evidence>
<feature type="binding site" evidence="8">
    <location>
        <position position="261"/>
    </location>
    <ligand>
        <name>NAD(+)</name>
        <dbReference type="ChEBI" id="CHEBI:57540"/>
    </ligand>
</feature>
<evidence type="ECO:0000256" key="11">
    <source>
        <dbReference type="SAM" id="MobiDB-lite"/>
    </source>
</evidence>
<evidence type="ECO:0000259" key="12">
    <source>
        <dbReference type="PROSITE" id="PS50305"/>
    </source>
</evidence>
<reference evidence="13 14" key="1">
    <citation type="journal article" date="2023" name="Mol. Phylogenet. Evol.">
        <title>Genome-scale phylogeny and comparative genomics of the fungal order Sordariales.</title>
        <authorList>
            <person name="Hensen N."/>
            <person name="Bonometti L."/>
            <person name="Westerberg I."/>
            <person name="Brannstrom I.O."/>
            <person name="Guillou S."/>
            <person name="Cros-Aarteil S."/>
            <person name="Calhoun S."/>
            <person name="Haridas S."/>
            <person name="Kuo A."/>
            <person name="Mondo S."/>
            <person name="Pangilinan J."/>
            <person name="Riley R."/>
            <person name="LaButti K."/>
            <person name="Andreopoulos B."/>
            <person name="Lipzen A."/>
            <person name="Chen C."/>
            <person name="Yan M."/>
            <person name="Daum C."/>
            <person name="Ng V."/>
            <person name="Clum A."/>
            <person name="Steindorff A."/>
            <person name="Ohm R.A."/>
            <person name="Martin F."/>
            <person name="Silar P."/>
            <person name="Natvig D.O."/>
            <person name="Lalanne C."/>
            <person name="Gautier V."/>
            <person name="Ament-Velasquez S.L."/>
            <person name="Kruys A."/>
            <person name="Hutchinson M.I."/>
            <person name="Powell A.J."/>
            <person name="Barry K."/>
            <person name="Miller A.N."/>
            <person name="Grigoriev I.V."/>
            <person name="Debuchy R."/>
            <person name="Gladieux P."/>
            <person name="Hiltunen Thoren M."/>
            <person name="Johannesson H."/>
        </authorList>
    </citation>
    <scope>NUCLEOTIDE SEQUENCE [LARGE SCALE GENOMIC DNA]</scope>
    <source>
        <strain evidence="13 14">FGSC 10403</strain>
    </source>
</reference>
<feature type="binding site" evidence="9 10">
    <location>
        <position position="180"/>
    </location>
    <ligand>
        <name>Zn(2+)</name>
        <dbReference type="ChEBI" id="CHEBI:29105"/>
    </ligand>
</feature>
<comment type="similarity">
    <text evidence="1 6">Belongs to the sirtuin family. Class I subfamily.</text>
</comment>
<keyword evidence="3 6" id="KW-0479">Metal-binding</keyword>
<dbReference type="RefSeq" id="XP_062695959.1">
    <property type="nucleotide sequence ID" value="XM_062841976.1"/>
</dbReference>
<dbReference type="Proteomes" id="UP001285908">
    <property type="component" value="Unassembled WGS sequence"/>
</dbReference>
<dbReference type="PIRSF" id="PIRSF037938">
    <property type="entry name" value="SIR2_euk"/>
    <property type="match status" value="1"/>
</dbReference>
<dbReference type="GO" id="GO:0070403">
    <property type="term" value="F:NAD+ binding"/>
    <property type="evidence" value="ECO:0007669"/>
    <property type="project" value="UniProtKB-UniRule"/>
</dbReference>
<feature type="binding site" evidence="8">
    <location>
        <begin position="43"/>
        <end position="47"/>
    </location>
    <ligand>
        <name>NAD(+)</name>
        <dbReference type="ChEBI" id="CHEBI:57540"/>
    </ligand>
</feature>
<dbReference type="PANTHER" id="PTHR11085:SF6">
    <property type="entry name" value="NAD-DEPENDENT PROTEIN DEACETYLASE SIRTUIN-2"/>
    <property type="match status" value="1"/>
</dbReference>
<evidence type="ECO:0000256" key="3">
    <source>
        <dbReference type="ARBA" id="ARBA00022723"/>
    </source>
</evidence>
<feature type="binding site" evidence="8">
    <location>
        <begin position="217"/>
        <end position="218"/>
    </location>
    <ligand>
        <name>NAD(+)</name>
        <dbReference type="ChEBI" id="CHEBI:57540"/>
    </ligand>
</feature>
<dbReference type="Gene3D" id="3.40.50.1220">
    <property type="entry name" value="TPP-binding domain"/>
    <property type="match status" value="1"/>
</dbReference>
<dbReference type="InterPro" id="IPR003000">
    <property type="entry name" value="Sirtuin"/>
</dbReference>
<dbReference type="InterPro" id="IPR050134">
    <property type="entry name" value="NAD-dep_sirtuin_deacylases"/>
</dbReference>
<dbReference type="Gene3D" id="3.30.1600.10">
    <property type="entry name" value="SIR2/SIRT2 'Small Domain"/>
    <property type="match status" value="1"/>
</dbReference>
<feature type="binding site" evidence="8">
    <location>
        <begin position="241"/>
        <end position="243"/>
    </location>
    <ligand>
        <name>NAD(+)</name>
        <dbReference type="ChEBI" id="CHEBI:57540"/>
    </ligand>
</feature>
<evidence type="ECO:0000256" key="2">
    <source>
        <dbReference type="ARBA" id="ARBA00022679"/>
    </source>
</evidence>
<accession>A0AAJ0MU52</accession>
<dbReference type="SUPFAM" id="SSF52467">
    <property type="entry name" value="DHS-like NAD/FAD-binding domain"/>
    <property type="match status" value="1"/>
</dbReference>
<dbReference type="AlphaFoldDB" id="A0AAJ0MU52"/>
<dbReference type="PROSITE" id="PS50305">
    <property type="entry name" value="SIRTUIN"/>
    <property type="match status" value="1"/>
</dbReference>
<evidence type="ECO:0000256" key="1">
    <source>
        <dbReference type="ARBA" id="ARBA00006924"/>
    </source>
</evidence>
<dbReference type="EMBL" id="JAULSX010000002">
    <property type="protein sequence ID" value="KAK3497695.1"/>
    <property type="molecule type" value="Genomic_DNA"/>
</dbReference>
<dbReference type="GO" id="GO:0005634">
    <property type="term" value="C:nucleus"/>
    <property type="evidence" value="ECO:0007669"/>
    <property type="project" value="TreeGrafter"/>
</dbReference>
<keyword evidence="4 6" id="KW-0862">Zinc</keyword>
<feature type="compositionally biased region" description="Low complexity" evidence="11">
    <location>
        <begin position="355"/>
        <end position="371"/>
    </location>
</feature>
<proteinExistence type="inferred from homology"/>
<feature type="binding site" evidence="9 10">
    <location>
        <position position="177"/>
    </location>
    <ligand>
        <name>Zn(2+)</name>
        <dbReference type="ChEBI" id="CHEBI:29105"/>
    </ligand>
</feature>
<feature type="binding site" evidence="9 10">
    <location>
        <position position="156"/>
    </location>
    <ligand>
        <name>Zn(2+)</name>
        <dbReference type="ChEBI" id="CHEBI:29105"/>
    </ligand>
</feature>
<dbReference type="GeneID" id="87879598"/>
<comment type="cofactor">
    <cofactor evidence="9">
        <name>Zn(2+)</name>
        <dbReference type="ChEBI" id="CHEBI:29105"/>
    </cofactor>
    <text evidence="9">Binds 1 zinc ion per subunit.</text>
</comment>
<protein>
    <recommendedName>
        <fullName evidence="6">NAD-dependent protein deacetylase</fullName>
        <ecNumber evidence="6">2.3.1.286</ecNumber>
    </recommendedName>
</protein>
<dbReference type="InterPro" id="IPR026590">
    <property type="entry name" value="Ssirtuin_cat_dom"/>
</dbReference>
<dbReference type="CDD" id="cd01408">
    <property type="entry name" value="SIRT1"/>
    <property type="match status" value="1"/>
</dbReference>
<keyword evidence="2 6" id="KW-0808">Transferase</keyword>
<sequence>MGQEVSAVPETTKPENLSERSLPAVADYIKSGKARKVVVLTGAGISTAAGIPDFRSPETGLYANLAALELEEPEDVFSLPFFKENPKPFYVLAKDLYPGKFHPTISHVFISLLATKGLLYQLFTQNIDCLERAAGVPADLIVEAHGSFASQRCIDCKTPYPDDKMREHVSRAEVPHCEKCNGLVKPDIVFFHENLPSLFFDRRHMAEEADLILVLGTSLTVHPFAGLPDLAPFEVPRVLFNMERVGSLGSQPDDVLVLGDCDTGVRQLASALGWREELEAEWRKLVGDEEADRQLEGSSKRQVELHDEVSQLVHDVDKVLHVHDVSSSGSSSPSPEAVAEKEPIAATQQEVQQNESASVKESVETTTTTLTEEVKVSGA</sequence>
<feature type="binding site" evidence="9 10">
    <location>
        <position position="153"/>
    </location>
    <ligand>
        <name>Zn(2+)</name>
        <dbReference type="ChEBI" id="CHEBI:29105"/>
    </ligand>
</feature>
<feature type="active site" description="Proton acceptor" evidence="7 10">
    <location>
        <position position="145"/>
    </location>
</feature>
<dbReference type="GO" id="GO:0017136">
    <property type="term" value="F:histone deacetylase activity, NAD-dependent"/>
    <property type="evidence" value="ECO:0007669"/>
    <property type="project" value="InterPro"/>
</dbReference>
<evidence type="ECO:0000256" key="8">
    <source>
        <dbReference type="PIRSR" id="PIRSR037938-2"/>
    </source>
</evidence>
<dbReference type="EC" id="2.3.1.286" evidence="6"/>
<feature type="compositionally biased region" description="Low complexity" evidence="11">
    <location>
        <begin position="325"/>
        <end position="335"/>
    </location>
</feature>
<comment type="caution">
    <text evidence="13">The sequence shown here is derived from an EMBL/GenBank/DDBJ whole genome shotgun (WGS) entry which is preliminary data.</text>
</comment>
<keyword evidence="5 6" id="KW-0520">NAD</keyword>
<keyword evidence="14" id="KW-1185">Reference proteome</keyword>
<feature type="binding site" evidence="8">
    <location>
        <begin position="125"/>
        <end position="128"/>
    </location>
    <ligand>
        <name>NAD(+)</name>
        <dbReference type="ChEBI" id="CHEBI:57540"/>
    </ligand>
</feature>
<evidence type="ECO:0000256" key="5">
    <source>
        <dbReference type="ARBA" id="ARBA00023027"/>
    </source>
</evidence>
<gene>
    <name evidence="13" type="ORF">B0T23DRAFT_90790</name>
</gene>
<dbReference type="GO" id="GO:0008270">
    <property type="term" value="F:zinc ion binding"/>
    <property type="evidence" value="ECO:0007669"/>
    <property type="project" value="UniProtKB-UniRule"/>
</dbReference>
<organism evidence="13 14">
    <name type="scientific">Neurospora hispaniola</name>
    <dbReference type="NCBI Taxonomy" id="588809"/>
    <lineage>
        <taxon>Eukaryota</taxon>
        <taxon>Fungi</taxon>
        <taxon>Dikarya</taxon>
        <taxon>Ascomycota</taxon>
        <taxon>Pezizomycotina</taxon>
        <taxon>Sordariomycetes</taxon>
        <taxon>Sordariomycetidae</taxon>
        <taxon>Sordariales</taxon>
        <taxon>Sordariaceae</taxon>
        <taxon>Neurospora</taxon>
    </lineage>
</organism>
<comment type="catalytic activity">
    <reaction evidence="6">
        <text>N(6)-acetyl-L-lysyl-[protein] + NAD(+) + H2O = 2''-O-acetyl-ADP-D-ribose + nicotinamide + L-lysyl-[protein]</text>
        <dbReference type="Rhea" id="RHEA:43636"/>
        <dbReference type="Rhea" id="RHEA-COMP:9752"/>
        <dbReference type="Rhea" id="RHEA-COMP:10731"/>
        <dbReference type="ChEBI" id="CHEBI:15377"/>
        <dbReference type="ChEBI" id="CHEBI:17154"/>
        <dbReference type="ChEBI" id="CHEBI:29969"/>
        <dbReference type="ChEBI" id="CHEBI:57540"/>
        <dbReference type="ChEBI" id="CHEBI:61930"/>
        <dbReference type="ChEBI" id="CHEBI:83767"/>
        <dbReference type="EC" id="2.3.1.286"/>
    </reaction>
</comment>
<feature type="domain" description="Deacetylase sirtuin-type" evidence="12">
    <location>
        <begin position="15"/>
        <end position="275"/>
    </location>
</feature>
<dbReference type="InterPro" id="IPR017328">
    <property type="entry name" value="Sirtuin_class_I"/>
</dbReference>
<evidence type="ECO:0000256" key="9">
    <source>
        <dbReference type="PIRSR" id="PIRSR037938-3"/>
    </source>
</evidence>
<feature type="region of interest" description="Disordered" evidence="11">
    <location>
        <begin position="324"/>
        <end position="379"/>
    </location>
</feature>
<dbReference type="Pfam" id="PF02146">
    <property type="entry name" value="SIR2"/>
    <property type="match status" value="1"/>
</dbReference>
<evidence type="ECO:0000313" key="14">
    <source>
        <dbReference type="Proteomes" id="UP001285908"/>
    </source>
</evidence>
<dbReference type="InterPro" id="IPR026591">
    <property type="entry name" value="Sirtuin_cat_small_dom_sf"/>
</dbReference>
<evidence type="ECO:0000313" key="13">
    <source>
        <dbReference type="EMBL" id="KAK3497695.1"/>
    </source>
</evidence>
<feature type="binding site" evidence="8">
    <location>
        <begin position="53"/>
        <end position="55"/>
    </location>
    <ligand>
        <name>NAD(+)</name>
        <dbReference type="ChEBI" id="CHEBI:57540"/>
    </ligand>
</feature>
<name>A0AAJ0MU52_9PEZI</name>
<evidence type="ECO:0000256" key="10">
    <source>
        <dbReference type="PROSITE-ProRule" id="PRU00236"/>
    </source>
</evidence>
<dbReference type="PANTHER" id="PTHR11085">
    <property type="entry name" value="NAD-DEPENDENT PROTEIN DEACYLASE SIRTUIN-5, MITOCHONDRIAL-RELATED"/>
    <property type="match status" value="1"/>
</dbReference>
<dbReference type="InterPro" id="IPR029035">
    <property type="entry name" value="DHS-like_NAD/FAD-binding_dom"/>
</dbReference>
<evidence type="ECO:0000256" key="4">
    <source>
        <dbReference type="ARBA" id="ARBA00022833"/>
    </source>
</evidence>